<evidence type="ECO:0008006" key="3">
    <source>
        <dbReference type="Google" id="ProtNLM"/>
    </source>
</evidence>
<gene>
    <name evidence="1" type="ORF">FIBSPDRAFT_851380</name>
</gene>
<organism evidence="1 2">
    <name type="scientific">Athelia psychrophila</name>
    <dbReference type="NCBI Taxonomy" id="1759441"/>
    <lineage>
        <taxon>Eukaryota</taxon>
        <taxon>Fungi</taxon>
        <taxon>Dikarya</taxon>
        <taxon>Basidiomycota</taxon>
        <taxon>Agaricomycotina</taxon>
        <taxon>Agaricomycetes</taxon>
        <taxon>Agaricomycetidae</taxon>
        <taxon>Atheliales</taxon>
        <taxon>Atheliaceae</taxon>
        <taxon>Athelia</taxon>
    </lineage>
</organism>
<keyword evidence="2" id="KW-1185">Reference proteome</keyword>
<dbReference type="Gene3D" id="3.10.180.10">
    <property type="entry name" value="2,3-Dihydroxybiphenyl 1,2-Dioxygenase, domain 1"/>
    <property type="match status" value="1"/>
</dbReference>
<dbReference type="OrthoDB" id="3342959at2759"/>
<accession>A0A166SSI8</accession>
<protein>
    <recommendedName>
        <fullName evidence="3">VOC domain-containing protein</fullName>
    </recommendedName>
</protein>
<evidence type="ECO:0000313" key="1">
    <source>
        <dbReference type="EMBL" id="KZP29775.1"/>
    </source>
</evidence>
<reference evidence="1 2" key="1">
    <citation type="journal article" date="2016" name="Mol. Biol. Evol.">
        <title>Comparative Genomics of Early-Diverging Mushroom-Forming Fungi Provides Insights into the Origins of Lignocellulose Decay Capabilities.</title>
        <authorList>
            <person name="Nagy L.G."/>
            <person name="Riley R."/>
            <person name="Tritt A."/>
            <person name="Adam C."/>
            <person name="Daum C."/>
            <person name="Floudas D."/>
            <person name="Sun H."/>
            <person name="Yadav J.S."/>
            <person name="Pangilinan J."/>
            <person name="Larsson K.H."/>
            <person name="Matsuura K."/>
            <person name="Barry K."/>
            <person name="Labutti K."/>
            <person name="Kuo R."/>
            <person name="Ohm R.A."/>
            <person name="Bhattacharya S.S."/>
            <person name="Shirouzu T."/>
            <person name="Yoshinaga Y."/>
            <person name="Martin F.M."/>
            <person name="Grigoriev I.V."/>
            <person name="Hibbett D.S."/>
        </authorList>
    </citation>
    <scope>NUCLEOTIDE SEQUENCE [LARGE SCALE GENOMIC DNA]</scope>
    <source>
        <strain evidence="1 2">CBS 109695</strain>
    </source>
</reference>
<dbReference type="SUPFAM" id="SSF54593">
    <property type="entry name" value="Glyoxalase/Bleomycin resistance protein/Dihydroxybiphenyl dioxygenase"/>
    <property type="match status" value="1"/>
</dbReference>
<evidence type="ECO:0000313" key="2">
    <source>
        <dbReference type="Proteomes" id="UP000076532"/>
    </source>
</evidence>
<sequence>MPSSFLGINHLKLPAHDIIVTRDYYVSNFPFTYLPQYDHFTPERKLFAVMIMHEPTQLIVEIRHRPAEAEAQRGWDPVTWGVETRSDLEEWGKWLEMRNVKHSKVFTGIKGWVLGAEDPDGKIVRLYCNEEHEWTDSPDRDAYWLGN</sequence>
<dbReference type="AlphaFoldDB" id="A0A166SSI8"/>
<dbReference type="EMBL" id="KV417497">
    <property type="protein sequence ID" value="KZP29775.1"/>
    <property type="molecule type" value="Genomic_DNA"/>
</dbReference>
<name>A0A166SSI8_9AGAM</name>
<proteinExistence type="predicted"/>
<dbReference type="InterPro" id="IPR029068">
    <property type="entry name" value="Glyas_Bleomycin-R_OHBP_Dase"/>
</dbReference>
<dbReference type="Proteomes" id="UP000076532">
    <property type="component" value="Unassembled WGS sequence"/>
</dbReference>